<comment type="caution">
    <text evidence="2">The sequence shown here is derived from an EMBL/GenBank/DDBJ whole genome shotgun (WGS) entry which is preliminary data.</text>
</comment>
<dbReference type="PANTHER" id="PTHR47543">
    <property type="entry name" value="OS08G0169600 PROTEIN"/>
    <property type="match status" value="1"/>
</dbReference>
<name>A0A9D5CAA3_9LILI</name>
<evidence type="ECO:0000256" key="1">
    <source>
        <dbReference type="SAM" id="MobiDB-lite"/>
    </source>
</evidence>
<evidence type="ECO:0000313" key="3">
    <source>
        <dbReference type="Proteomes" id="UP001085076"/>
    </source>
</evidence>
<dbReference type="GO" id="GO:0006368">
    <property type="term" value="P:transcription elongation by RNA polymerase II"/>
    <property type="evidence" value="ECO:0007669"/>
    <property type="project" value="InterPro"/>
</dbReference>
<dbReference type="Proteomes" id="UP001085076">
    <property type="component" value="Miscellaneous, Linkage group lg06"/>
</dbReference>
<evidence type="ECO:0008006" key="4">
    <source>
        <dbReference type="Google" id="ProtNLM"/>
    </source>
</evidence>
<proteinExistence type="predicted"/>
<keyword evidence="3" id="KW-1185">Reference proteome</keyword>
<reference evidence="2" key="2">
    <citation type="journal article" date="2022" name="Hortic Res">
        <title>The genome of Dioscorea zingiberensis sheds light on the biosynthesis, origin and evolution of the medicinally important diosgenin saponins.</title>
        <authorList>
            <person name="Li Y."/>
            <person name="Tan C."/>
            <person name="Li Z."/>
            <person name="Guo J."/>
            <person name="Li S."/>
            <person name="Chen X."/>
            <person name="Wang C."/>
            <person name="Dai X."/>
            <person name="Yang H."/>
            <person name="Song W."/>
            <person name="Hou L."/>
            <person name="Xu J."/>
            <person name="Tong Z."/>
            <person name="Xu A."/>
            <person name="Yuan X."/>
            <person name="Wang W."/>
            <person name="Yang Q."/>
            <person name="Chen L."/>
            <person name="Sun Z."/>
            <person name="Wang K."/>
            <person name="Pan B."/>
            <person name="Chen J."/>
            <person name="Bao Y."/>
            <person name="Liu F."/>
            <person name="Qi X."/>
            <person name="Gang D.R."/>
            <person name="Wen J."/>
            <person name="Li J."/>
        </authorList>
    </citation>
    <scope>NUCLEOTIDE SEQUENCE</scope>
    <source>
        <strain evidence="2">Dzin_1.0</strain>
    </source>
</reference>
<accession>A0A9D5CAA3</accession>
<evidence type="ECO:0000313" key="2">
    <source>
        <dbReference type="EMBL" id="KAJ0969508.1"/>
    </source>
</evidence>
<dbReference type="GO" id="GO:0070449">
    <property type="term" value="C:elongin complex"/>
    <property type="evidence" value="ECO:0007669"/>
    <property type="project" value="InterPro"/>
</dbReference>
<dbReference type="Pfam" id="PF06881">
    <property type="entry name" value="Elongin_A"/>
    <property type="match status" value="1"/>
</dbReference>
<dbReference type="InterPro" id="IPR010684">
    <property type="entry name" value="RNA_pol_II_trans_fac_SIII_A"/>
</dbReference>
<protein>
    <recommendedName>
        <fullName evidence="4">Elongin-A</fullName>
    </recommendedName>
</protein>
<dbReference type="EMBL" id="JAGGNH010000006">
    <property type="protein sequence ID" value="KAJ0969508.1"/>
    <property type="molecule type" value="Genomic_DNA"/>
</dbReference>
<dbReference type="Gene3D" id="6.10.250.3180">
    <property type="match status" value="1"/>
</dbReference>
<feature type="region of interest" description="Disordered" evidence="1">
    <location>
        <begin position="272"/>
        <end position="311"/>
    </location>
</feature>
<organism evidence="2 3">
    <name type="scientific">Dioscorea zingiberensis</name>
    <dbReference type="NCBI Taxonomy" id="325984"/>
    <lineage>
        <taxon>Eukaryota</taxon>
        <taxon>Viridiplantae</taxon>
        <taxon>Streptophyta</taxon>
        <taxon>Embryophyta</taxon>
        <taxon>Tracheophyta</taxon>
        <taxon>Spermatophyta</taxon>
        <taxon>Magnoliopsida</taxon>
        <taxon>Liliopsida</taxon>
        <taxon>Dioscoreales</taxon>
        <taxon>Dioscoreaceae</taxon>
        <taxon>Dioscorea</taxon>
    </lineage>
</organism>
<sequence length="311" mass="35584">MTVFGAGLPISLQFSEILCRRFANLESCIGSHEIDNEMDACIVSFYPRHRSPREINAPRRVCRFKKVGGCGLMEKESSFVFGEMKNERKVPSLLELCTQMAIDNLRYLGDVGELDLYLLKDILPHCTIDQLMHIEESTEGRDLSPVTDRLWKRFYVQQFGEENTNLVIKRMKQKQVVFKWRQLFEAKTKEREEAQQRLSEKLKQRYAEEHAKKQSRQIKICAKVPPSSCKRFFGGSGSGYDVSNLKGNLMKKAKLEFLNSHEAKVHSIIRKNTLQNKTIPPPSIPRSAKPGNFFGKGSATSSKLSKPPGRR</sequence>
<dbReference type="OrthoDB" id="21513at2759"/>
<dbReference type="AlphaFoldDB" id="A0A9D5CAA3"/>
<reference evidence="2" key="1">
    <citation type="submission" date="2021-03" db="EMBL/GenBank/DDBJ databases">
        <authorList>
            <person name="Li Z."/>
            <person name="Yang C."/>
        </authorList>
    </citation>
    <scope>NUCLEOTIDE SEQUENCE</scope>
    <source>
        <strain evidence="2">Dzin_1.0</strain>
        <tissue evidence="2">Leaf</tissue>
    </source>
</reference>
<gene>
    <name evidence="2" type="ORF">J5N97_022385</name>
</gene>
<dbReference type="PANTHER" id="PTHR47543:SF2">
    <property type="entry name" value="RNA POLYMERASE II TRANSCRIPTION FACTOR SIII SUBUNIT A"/>
    <property type="match status" value="1"/>
</dbReference>